<dbReference type="Proteomes" id="UP000474757">
    <property type="component" value="Unassembled WGS sequence"/>
</dbReference>
<proteinExistence type="predicted"/>
<gene>
    <name evidence="2" type="ORF">GZA08_02630</name>
</gene>
<evidence type="ECO:0000259" key="1">
    <source>
        <dbReference type="Pfam" id="PF00582"/>
    </source>
</evidence>
<sequence length="280" mass="29704">MSIKTIALGLFSAHEASWLIPLACEVARSHGAHLTGVHPAQAVIPYSAMGAPYGPLFEPTLLDWQLEESAAIRTSFEAATRGESFGAEFRSQGPGAISAREWLLETLRAADLVVLGRADPAAMRPEDKWAQEAAIRHGGRPVLMLPEGRGLPAPVRRLMIGWSPTREATRAAHDALALAAPGATIDLLRVHNHATPSALALDSRHDLAAALDRQGYAVSLVDREAPAGETAKTLLSAALETEAELVATGAYGHSRTYDFVVGAVTRHLVEGATLPVLLSK</sequence>
<evidence type="ECO:0000313" key="3">
    <source>
        <dbReference type="Proteomes" id="UP000474757"/>
    </source>
</evidence>
<dbReference type="CDD" id="cd00293">
    <property type="entry name" value="USP-like"/>
    <property type="match status" value="1"/>
</dbReference>
<keyword evidence="3" id="KW-1185">Reference proteome</keyword>
<protein>
    <submittedName>
        <fullName evidence="2">Universal stress protein</fullName>
    </submittedName>
</protein>
<organism evidence="2 3">
    <name type="scientific">Pseudoroseicyclus tamaricis</name>
    <dbReference type="NCBI Taxonomy" id="2705421"/>
    <lineage>
        <taxon>Bacteria</taxon>
        <taxon>Pseudomonadati</taxon>
        <taxon>Pseudomonadota</taxon>
        <taxon>Alphaproteobacteria</taxon>
        <taxon>Rhodobacterales</taxon>
        <taxon>Paracoccaceae</taxon>
        <taxon>Pseudoroseicyclus</taxon>
    </lineage>
</organism>
<dbReference type="SUPFAM" id="SSF52402">
    <property type="entry name" value="Adenine nucleotide alpha hydrolases-like"/>
    <property type="match status" value="2"/>
</dbReference>
<dbReference type="EMBL" id="JAAGAB010000001">
    <property type="protein sequence ID" value="NDU99866.1"/>
    <property type="molecule type" value="Genomic_DNA"/>
</dbReference>
<reference evidence="2 3" key="1">
    <citation type="submission" date="2020-02" db="EMBL/GenBank/DDBJ databases">
        <title>Pseudoroseicyclus tamarix, sp. nov., isolated from offshore sediment of a Tamarix chinensis forest.</title>
        <authorList>
            <person name="Gai Y."/>
        </authorList>
    </citation>
    <scope>NUCLEOTIDE SEQUENCE [LARGE SCALE GENOMIC DNA]</scope>
    <source>
        <strain evidence="2 3">CLL3-39</strain>
    </source>
</reference>
<comment type="caution">
    <text evidence="2">The sequence shown here is derived from an EMBL/GenBank/DDBJ whole genome shotgun (WGS) entry which is preliminary data.</text>
</comment>
<dbReference type="InterPro" id="IPR006016">
    <property type="entry name" value="UspA"/>
</dbReference>
<dbReference type="Gene3D" id="3.40.50.12370">
    <property type="match status" value="1"/>
</dbReference>
<evidence type="ECO:0000313" key="2">
    <source>
        <dbReference type="EMBL" id="NDU99866.1"/>
    </source>
</evidence>
<accession>A0A6B2JMI2</accession>
<dbReference type="Pfam" id="PF00582">
    <property type="entry name" value="Usp"/>
    <property type="match status" value="1"/>
</dbReference>
<name>A0A6B2JMI2_9RHOB</name>
<dbReference type="AlphaFoldDB" id="A0A6B2JMI2"/>
<feature type="domain" description="UspA" evidence="1">
    <location>
        <begin position="156"/>
        <end position="278"/>
    </location>
</feature>
<dbReference type="RefSeq" id="WP_163889701.1">
    <property type="nucleotide sequence ID" value="NZ_JAAFYS010000001.1"/>
</dbReference>